<accession>A0ABY9JHW0</accession>
<dbReference type="Pfam" id="PF01118">
    <property type="entry name" value="Semialdhyde_dh"/>
    <property type="match status" value="1"/>
</dbReference>
<name>A0ABY9JHW0_9ACTN</name>
<dbReference type="EC" id="1.2.1.11" evidence="3"/>
<dbReference type="Gene3D" id="3.30.360.10">
    <property type="entry name" value="Dihydrodipicolinate Reductase, domain 2"/>
    <property type="match status" value="1"/>
</dbReference>
<dbReference type="SUPFAM" id="SSF51735">
    <property type="entry name" value="NAD(P)-binding Rossmann-fold domains"/>
    <property type="match status" value="1"/>
</dbReference>
<dbReference type="EMBL" id="CP120983">
    <property type="protein sequence ID" value="WLQ66266.1"/>
    <property type="molecule type" value="Genomic_DNA"/>
</dbReference>
<dbReference type="SUPFAM" id="SSF55347">
    <property type="entry name" value="Glyceraldehyde-3-phosphate dehydrogenase-like, C-terminal domain"/>
    <property type="match status" value="1"/>
</dbReference>
<dbReference type="GO" id="GO:0004073">
    <property type="term" value="F:aspartate-semialdehyde dehydrogenase activity"/>
    <property type="evidence" value="ECO:0007669"/>
    <property type="project" value="UniProtKB-EC"/>
</dbReference>
<keyword evidence="3" id="KW-0560">Oxidoreductase</keyword>
<reference evidence="3 4" key="1">
    <citation type="submission" date="2023-03" db="EMBL/GenBank/DDBJ databases">
        <title>Isolation and description of six Streptomyces strains from soil environments, able to metabolize different microbial glucans.</title>
        <authorList>
            <person name="Widen T."/>
            <person name="Larsbrink J."/>
        </authorList>
    </citation>
    <scope>NUCLEOTIDE SEQUENCE [LARGE SCALE GENOMIC DNA]</scope>
    <source>
        <strain evidence="3 4">Alt3</strain>
    </source>
</reference>
<feature type="domain" description="Semialdehyde dehydrogenase NAD-binding" evidence="2">
    <location>
        <begin position="11"/>
        <end position="126"/>
    </location>
</feature>
<dbReference type="Gene3D" id="3.40.50.720">
    <property type="entry name" value="NAD(P)-binding Rossmann-like Domain"/>
    <property type="match status" value="1"/>
</dbReference>
<dbReference type="RefSeq" id="WP_306104169.1">
    <property type="nucleotide sequence ID" value="NZ_CP120983.1"/>
</dbReference>
<evidence type="ECO:0000259" key="2">
    <source>
        <dbReference type="SMART" id="SM00859"/>
    </source>
</evidence>
<proteinExistence type="inferred from homology"/>
<dbReference type="InterPro" id="IPR000534">
    <property type="entry name" value="Semialdehyde_DH_NAD-bd"/>
</dbReference>
<dbReference type="SMART" id="SM00859">
    <property type="entry name" value="Semialdhyde_dh"/>
    <property type="match status" value="1"/>
</dbReference>
<keyword evidence="4" id="KW-1185">Reference proteome</keyword>
<comment type="similarity">
    <text evidence="1">Belongs to the aspartate-semialdehyde dehydrogenase family.</text>
</comment>
<dbReference type="PANTHER" id="PTHR46278">
    <property type="entry name" value="DEHYDROGENASE, PUTATIVE-RELATED"/>
    <property type="match status" value="1"/>
</dbReference>
<evidence type="ECO:0000313" key="3">
    <source>
        <dbReference type="EMBL" id="WLQ66266.1"/>
    </source>
</evidence>
<dbReference type="NCBIfam" id="NF011456">
    <property type="entry name" value="PRK14874.1"/>
    <property type="match status" value="1"/>
</dbReference>
<dbReference type="Pfam" id="PF02774">
    <property type="entry name" value="Semialdhyde_dhC"/>
    <property type="match status" value="1"/>
</dbReference>
<dbReference type="PANTHER" id="PTHR46278:SF2">
    <property type="entry name" value="ASPARTATE-SEMIALDEHYDE DEHYDROGENASE"/>
    <property type="match status" value="1"/>
</dbReference>
<sequence>MVSAQLPADPCIVLVGATGALGATVLELIVEHRMRHREIRLVASARSAGRRIPVGGRAETVHDLEEFDFAGADLVLFCAGEEVSRRWVPVAMAEGALVVDASGAFSSHPEIPLVVPSVNDRLLTERPAEVVAVPSGMTVPLTVLLHAVERWRGVRHAVLSTYEAASGLGHQGVDELLDGAELTLSDPGAELPADRFRPALAFNVLPAVDRILENGASRQEQRLVQEARRVLELPDMDVAVTCVRVPVVSGHGATLFVETDAPVDRPELVELLSSLPDFVVHEGEDLGSAPTPLTAGDPDRFHVGRVRVGPHTSRGFLLWLVFDNLRAGGASTLLRIARIALASRASGERPKSLPR</sequence>
<gene>
    <name evidence="3" type="ORF">P8A20_23005</name>
</gene>
<organism evidence="3 4">
    <name type="scientific">Streptomyces glycanivorans</name>
    <dbReference type="NCBI Taxonomy" id="3033808"/>
    <lineage>
        <taxon>Bacteria</taxon>
        <taxon>Bacillati</taxon>
        <taxon>Actinomycetota</taxon>
        <taxon>Actinomycetes</taxon>
        <taxon>Kitasatosporales</taxon>
        <taxon>Streptomycetaceae</taxon>
        <taxon>Streptomyces</taxon>
    </lineage>
</organism>
<evidence type="ECO:0000256" key="1">
    <source>
        <dbReference type="ARBA" id="ARBA00010584"/>
    </source>
</evidence>
<dbReference type="InterPro" id="IPR012280">
    <property type="entry name" value="Semialdhyde_DH_dimer_dom"/>
</dbReference>
<dbReference type="PIRSF" id="PIRSF000148">
    <property type="entry name" value="ASA_dh"/>
    <property type="match status" value="1"/>
</dbReference>
<dbReference type="InterPro" id="IPR036291">
    <property type="entry name" value="NAD(P)-bd_dom_sf"/>
</dbReference>
<protein>
    <submittedName>
        <fullName evidence="3">Aspartate-semialdehyde dehydrogenase</fullName>
        <ecNumber evidence="3">1.2.1.11</ecNumber>
    </submittedName>
</protein>
<dbReference type="Proteomes" id="UP001224433">
    <property type="component" value="Chromosome"/>
</dbReference>
<evidence type="ECO:0000313" key="4">
    <source>
        <dbReference type="Proteomes" id="UP001224433"/>
    </source>
</evidence>